<dbReference type="AlphaFoldDB" id="A0A8H4RRU1"/>
<dbReference type="CDD" id="cd06464">
    <property type="entry name" value="ACD_sHsps-like"/>
    <property type="match status" value="1"/>
</dbReference>
<feature type="compositionally biased region" description="Low complexity" evidence="3">
    <location>
        <begin position="289"/>
        <end position="305"/>
    </location>
</feature>
<gene>
    <name evidence="5" type="ORF">G7Y89_g3204</name>
</gene>
<evidence type="ECO:0000256" key="3">
    <source>
        <dbReference type="SAM" id="MobiDB-lite"/>
    </source>
</evidence>
<feature type="domain" description="SHSP" evidence="4">
    <location>
        <begin position="24"/>
        <end position="236"/>
    </location>
</feature>
<feature type="compositionally biased region" description="Low complexity" evidence="3">
    <location>
        <begin position="113"/>
        <end position="122"/>
    </location>
</feature>
<dbReference type="SUPFAM" id="SSF49764">
    <property type="entry name" value="HSP20-like chaperones"/>
    <property type="match status" value="1"/>
</dbReference>
<dbReference type="OrthoDB" id="1431247at2759"/>
<evidence type="ECO:0000313" key="5">
    <source>
        <dbReference type="EMBL" id="KAF4634892.1"/>
    </source>
</evidence>
<dbReference type="Proteomes" id="UP000566819">
    <property type="component" value="Unassembled WGS sequence"/>
</dbReference>
<reference evidence="5 6" key="1">
    <citation type="submission" date="2020-03" db="EMBL/GenBank/DDBJ databases">
        <title>Draft Genome Sequence of Cudoniella acicularis.</title>
        <authorList>
            <person name="Buettner E."/>
            <person name="Kellner H."/>
        </authorList>
    </citation>
    <scope>NUCLEOTIDE SEQUENCE [LARGE SCALE GENOMIC DNA]</scope>
    <source>
        <strain evidence="5 6">DSM 108380</strain>
    </source>
</reference>
<dbReference type="Gene3D" id="2.60.40.790">
    <property type="match status" value="1"/>
</dbReference>
<keyword evidence="6" id="KW-1185">Reference proteome</keyword>
<evidence type="ECO:0000256" key="2">
    <source>
        <dbReference type="RuleBase" id="RU003616"/>
    </source>
</evidence>
<feature type="region of interest" description="Disordered" evidence="3">
    <location>
        <begin position="113"/>
        <end position="174"/>
    </location>
</feature>
<dbReference type="InterPro" id="IPR008978">
    <property type="entry name" value="HSP20-like_chaperone"/>
</dbReference>
<sequence>MSPFSQIGSQIGRQVNAHYGYGGGIDRDFSPVLNYLDERRCPQLLPLRRRPRRRVEDINIEAHDSNTLVIEGVTHRAGAGQYPDAPVPSQHGSGGEEDQFVKVHVDDHNTEQAVAATAPPAAQSEKTQLQTMQSAPTQAFPPPPQQPLDGPHPHHARHQTSYGAPPPSQQGPYRDTDRRVLLSERLTGPFHRTFAFPTPVNEEGVQAVVENGVLFLTVPKRDRSVKRGRKIAVRSARDGEFVGQGGNAGISSFVFGLGSQDNPASQIDATTNSSALTLRTAQRHDRNGAWELQPPAAPWQPAMPELLKPISPSPQLSHAQNLREDALRRLSRSPHPYHRQRFELPHASERLRANTPPKQLPLLSRQNTDDDERDGGRSGPESYRESTNSDSGTEADDEHFFERPPCAQAEAS</sequence>
<dbReference type="EMBL" id="JAAMPI010000153">
    <property type="protein sequence ID" value="KAF4634892.1"/>
    <property type="molecule type" value="Genomic_DNA"/>
</dbReference>
<protein>
    <recommendedName>
        <fullName evidence="4">SHSP domain-containing protein</fullName>
    </recommendedName>
</protein>
<comment type="caution">
    <text evidence="5">The sequence shown here is derived from an EMBL/GenBank/DDBJ whole genome shotgun (WGS) entry which is preliminary data.</text>
</comment>
<feature type="region of interest" description="Disordered" evidence="3">
    <location>
        <begin position="286"/>
        <end position="321"/>
    </location>
</feature>
<feature type="compositionally biased region" description="Basic and acidic residues" evidence="3">
    <location>
        <begin position="343"/>
        <end position="352"/>
    </location>
</feature>
<accession>A0A8H4RRU1</accession>
<dbReference type="PROSITE" id="PS01031">
    <property type="entry name" value="SHSP"/>
    <property type="match status" value="1"/>
</dbReference>
<evidence type="ECO:0000313" key="6">
    <source>
        <dbReference type="Proteomes" id="UP000566819"/>
    </source>
</evidence>
<dbReference type="Pfam" id="PF00011">
    <property type="entry name" value="HSP20"/>
    <property type="match status" value="1"/>
</dbReference>
<organism evidence="5 6">
    <name type="scientific">Cudoniella acicularis</name>
    <dbReference type="NCBI Taxonomy" id="354080"/>
    <lineage>
        <taxon>Eukaryota</taxon>
        <taxon>Fungi</taxon>
        <taxon>Dikarya</taxon>
        <taxon>Ascomycota</taxon>
        <taxon>Pezizomycotina</taxon>
        <taxon>Leotiomycetes</taxon>
        <taxon>Helotiales</taxon>
        <taxon>Tricladiaceae</taxon>
        <taxon>Cudoniella</taxon>
    </lineage>
</organism>
<dbReference type="InterPro" id="IPR002068">
    <property type="entry name" value="A-crystallin/Hsp20_dom"/>
</dbReference>
<evidence type="ECO:0000259" key="4">
    <source>
        <dbReference type="PROSITE" id="PS01031"/>
    </source>
</evidence>
<comment type="similarity">
    <text evidence="1 2">Belongs to the small heat shock protein (HSP20) family.</text>
</comment>
<proteinExistence type="inferred from homology"/>
<evidence type="ECO:0000256" key="1">
    <source>
        <dbReference type="PROSITE-ProRule" id="PRU00285"/>
    </source>
</evidence>
<feature type="region of interest" description="Disordered" evidence="3">
    <location>
        <begin position="343"/>
        <end position="412"/>
    </location>
</feature>
<feature type="compositionally biased region" description="Polar residues" evidence="3">
    <location>
        <begin position="124"/>
        <end position="135"/>
    </location>
</feature>
<name>A0A8H4RRU1_9HELO</name>